<evidence type="ECO:0000313" key="2">
    <source>
        <dbReference type="EMBL" id="KAE9348303.1"/>
    </source>
</evidence>
<dbReference type="EMBL" id="QXFY01000313">
    <property type="protein sequence ID" value="KAE9348303.1"/>
    <property type="molecule type" value="Genomic_DNA"/>
</dbReference>
<name>A0A6G0S478_9STRA</name>
<feature type="compositionally biased region" description="Basic and acidic residues" evidence="1">
    <location>
        <begin position="60"/>
        <end position="75"/>
    </location>
</feature>
<proteinExistence type="predicted"/>
<gene>
    <name evidence="2" type="ORF">PF008_g7400</name>
</gene>
<feature type="region of interest" description="Disordered" evidence="1">
    <location>
        <begin position="55"/>
        <end position="75"/>
    </location>
</feature>
<evidence type="ECO:0000313" key="3">
    <source>
        <dbReference type="Proteomes" id="UP000486351"/>
    </source>
</evidence>
<accession>A0A6G0S478</accession>
<dbReference type="AlphaFoldDB" id="A0A6G0S478"/>
<dbReference type="Proteomes" id="UP000486351">
    <property type="component" value="Unassembled WGS sequence"/>
</dbReference>
<protein>
    <submittedName>
        <fullName evidence="2">Uncharacterized protein</fullName>
    </submittedName>
</protein>
<evidence type="ECO:0000256" key="1">
    <source>
        <dbReference type="SAM" id="MobiDB-lite"/>
    </source>
</evidence>
<comment type="caution">
    <text evidence="2">The sequence shown here is derived from an EMBL/GenBank/DDBJ whole genome shotgun (WGS) entry which is preliminary data.</text>
</comment>
<reference evidence="2 3" key="1">
    <citation type="submission" date="2018-09" db="EMBL/GenBank/DDBJ databases">
        <title>Genomic investigation of the strawberry pathogen Phytophthora fragariae indicates pathogenicity is determined by transcriptional variation in three key races.</title>
        <authorList>
            <person name="Adams T.M."/>
            <person name="Armitage A.D."/>
            <person name="Sobczyk M.K."/>
            <person name="Bates H.J."/>
            <person name="Dunwell J.M."/>
            <person name="Nellist C.F."/>
            <person name="Harrison R.J."/>
        </authorList>
    </citation>
    <scope>NUCLEOTIDE SEQUENCE [LARGE SCALE GENOMIC DNA]</scope>
    <source>
        <strain evidence="2 3">NOV-77</strain>
    </source>
</reference>
<organism evidence="2 3">
    <name type="scientific">Phytophthora fragariae</name>
    <dbReference type="NCBI Taxonomy" id="53985"/>
    <lineage>
        <taxon>Eukaryota</taxon>
        <taxon>Sar</taxon>
        <taxon>Stramenopiles</taxon>
        <taxon>Oomycota</taxon>
        <taxon>Peronosporomycetes</taxon>
        <taxon>Peronosporales</taxon>
        <taxon>Peronosporaceae</taxon>
        <taxon>Phytophthora</taxon>
    </lineage>
</organism>
<sequence>MLNPGSRGVAVLVTTQALHSAGLRILVNDTENANADVNACFLILGRTGCAQLSPRQRGAKRSDMPVEHLARVRRR</sequence>